<organism evidence="8 9">
    <name type="scientific">Roseibium sediminicola</name>
    <dbReference type="NCBI Taxonomy" id="2933272"/>
    <lineage>
        <taxon>Bacteria</taxon>
        <taxon>Pseudomonadati</taxon>
        <taxon>Pseudomonadota</taxon>
        <taxon>Alphaproteobacteria</taxon>
        <taxon>Hyphomicrobiales</taxon>
        <taxon>Stappiaceae</taxon>
        <taxon>Roseibium</taxon>
    </lineage>
</organism>
<dbReference type="Pfam" id="PF11182">
    <property type="entry name" value="AlgF"/>
    <property type="match status" value="1"/>
</dbReference>
<comment type="caution">
    <text evidence="8">The sequence shown here is derived from an EMBL/GenBank/DDBJ whole genome shotgun (WGS) entry which is preliminary data.</text>
</comment>
<dbReference type="Proteomes" id="UP001431221">
    <property type="component" value="Unassembled WGS sequence"/>
</dbReference>
<protein>
    <recommendedName>
        <fullName evidence="4">Alginate biosynthesis protein AlgF</fullName>
    </recommendedName>
</protein>
<name>A0ABT0GZ95_9HYPH</name>
<reference evidence="8" key="1">
    <citation type="submission" date="2022-04" db="EMBL/GenBank/DDBJ databases">
        <title>Roseibium sp. CAU 1639 isolated from mud.</title>
        <authorList>
            <person name="Kim W."/>
        </authorList>
    </citation>
    <scope>NUCLEOTIDE SEQUENCE</scope>
    <source>
        <strain evidence="8">CAU 1639</strain>
    </source>
</reference>
<comment type="subcellular location">
    <subcellularLocation>
        <location evidence="1">Periplasm</location>
    </subcellularLocation>
</comment>
<evidence type="ECO:0000256" key="2">
    <source>
        <dbReference type="ARBA" id="ARBA00005182"/>
    </source>
</evidence>
<dbReference type="InterPro" id="IPR035422">
    <property type="entry name" value="AlgF"/>
</dbReference>
<keyword evidence="6" id="KW-0574">Periplasm</keyword>
<comment type="similarity">
    <text evidence="3">Belongs to the AlgF family.</text>
</comment>
<sequence>MASITYLLLASAAAAQDGGLYEKAIDPNSAFIRALLPENSVARIESKSFSNVEFGLTPYVIVDPGEVEVSSGSATEKVSASSGRFYTAAFDASGAVNVIEDKVTTSPSKANLTFYNLTSHGTVDLFVPQAKANALSGVPAGQGQTVALKAPLTLDFAVVADGETKATVKTVKLTRGGGTTIIAAEDGGEISLWSVESTISR</sequence>
<evidence type="ECO:0000256" key="3">
    <source>
        <dbReference type="ARBA" id="ARBA00010033"/>
    </source>
</evidence>
<accession>A0ABT0GZ95</accession>
<proteinExistence type="inferred from homology"/>
<evidence type="ECO:0000256" key="6">
    <source>
        <dbReference type="ARBA" id="ARBA00022764"/>
    </source>
</evidence>
<evidence type="ECO:0000313" key="9">
    <source>
        <dbReference type="Proteomes" id="UP001431221"/>
    </source>
</evidence>
<evidence type="ECO:0000256" key="5">
    <source>
        <dbReference type="ARBA" id="ARBA00022729"/>
    </source>
</evidence>
<evidence type="ECO:0000256" key="1">
    <source>
        <dbReference type="ARBA" id="ARBA00004418"/>
    </source>
</evidence>
<evidence type="ECO:0000256" key="7">
    <source>
        <dbReference type="ARBA" id="ARBA00022841"/>
    </source>
</evidence>
<keyword evidence="5" id="KW-0732">Signal</keyword>
<gene>
    <name evidence="8" type="ORF">M0H32_18465</name>
</gene>
<evidence type="ECO:0000313" key="8">
    <source>
        <dbReference type="EMBL" id="MCK7614158.1"/>
    </source>
</evidence>
<dbReference type="RefSeq" id="WP_248156581.1">
    <property type="nucleotide sequence ID" value="NZ_JALNMJ010000013.1"/>
</dbReference>
<dbReference type="EMBL" id="JALNMJ010000013">
    <property type="protein sequence ID" value="MCK7614158.1"/>
    <property type="molecule type" value="Genomic_DNA"/>
</dbReference>
<evidence type="ECO:0000256" key="4">
    <source>
        <dbReference type="ARBA" id="ARBA00013964"/>
    </source>
</evidence>
<comment type="pathway">
    <text evidence="2">Glycan biosynthesis; alginate biosynthesis.</text>
</comment>
<keyword evidence="9" id="KW-1185">Reference proteome</keyword>
<keyword evidence="7" id="KW-0016">Alginate biosynthesis</keyword>